<dbReference type="InterPro" id="IPR029063">
    <property type="entry name" value="SAM-dependent_MTases_sf"/>
</dbReference>
<gene>
    <name evidence="2" type="ORF">NCTC13456_01237</name>
</gene>
<dbReference type="Pfam" id="PF08241">
    <property type="entry name" value="Methyltransf_11"/>
    <property type="match status" value="1"/>
</dbReference>
<name>A0A376G662_9FLAO</name>
<dbReference type="OrthoDB" id="43862at2"/>
<dbReference type="AlphaFoldDB" id="A0A376G662"/>
<dbReference type="InterPro" id="IPR013216">
    <property type="entry name" value="Methyltransf_11"/>
</dbReference>
<protein>
    <submittedName>
        <fullName evidence="2">Arsenite S-adenosylmethyltransferase</fullName>
    </submittedName>
</protein>
<dbReference type="GO" id="GO:0032259">
    <property type="term" value="P:methylation"/>
    <property type="evidence" value="ECO:0007669"/>
    <property type="project" value="UniProtKB-KW"/>
</dbReference>
<dbReference type="EMBL" id="UFXS01000001">
    <property type="protein sequence ID" value="STD54863.1"/>
    <property type="molecule type" value="Genomic_DNA"/>
</dbReference>
<dbReference type="Gene3D" id="3.40.50.150">
    <property type="entry name" value="Vaccinia Virus protein VP39"/>
    <property type="match status" value="1"/>
</dbReference>
<proteinExistence type="predicted"/>
<keyword evidence="2" id="KW-0808">Transferase</keyword>
<accession>A0A376G662</accession>
<dbReference type="RefSeq" id="WP_038337006.1">
    <property type="nucleotide sequence ID" value="NZ_JAIKTW010000020.1"/>
</dbReference>
<dbReference type="CDD" id="cd02440">
    <property type="entry name" value="AdoMet_MTases"/>
    <property type="match status" value="1"/>
</dbReference>
<keyword evidence="2" id="KW-0489">Methyltransferase</keyword>
<evidence type="ECO:0000313" key="2">
    <source>
        <dbReference type="EMBL" id="STD54863.1"/>
    </source>
</evidence>
<evidence type="ECO:0000259" key="1">
    <source>
        <dbReference type="Pfam" id="PF08241"/>
    </source>
</evidence>
<dbReference type="SUPFAM" id="SSF53335">
    <property type="entry name" value="S-adenosyl-L-methionine-dependent methyltransferases"/>
    <property type="match status" value="1"/>
</dbReference>
<sequence length="258" mass="29487">MKNDTIDKMSGHWLLAKIGKKVLRPGGKKLTNEMVELLDINTNDAIVEFAPGLGYTTSIVLDKQPTSYIGIDLDEKIIENLNQKFDNQKAVFQLGNAADTRLDDCSQTKIFGEAMLTMHANHRKSEIIKEAHRVLKKDGYYAIHELALKPNNISDEIKKNIQKELAITMNVNARPLTVEEWKILVKEEGFEIIEIKTAEMRLLEPSRLIDDEGFSGFLTIIKNIATQTEVRERVIKMKKVFKKYEEHLCAFVMIAKKK</sequence>
<dbReference type="STRING" id="343874.GCA_000805695_02362"/>
<evidence type="ECO:0000313" key="3">
    <source>
        <dbReference type="Proteomes" id="UP000254737"/>
    </source>
</evidence>
<feature type="domain" description="Methyltransferase type 11" evidence="1">
    <location>
        <begin position="48"/>
        <end position="143"/>
    </location>
</feature>
<dbReference type="Proteomes" id="UP000254737">
    <property type="component" value="Unassembled WGS sequence"/>
</dbReference>
<dbReference type="GO" id="GO:0008757">
    <property type="term" value="F:S-adenosylmethionine-dependent methyltransferase activity"/>
    <property type="evidence" value="ECO:0007669"/>
    <property type="project" value="InterPro"/>
</dbReference>
<organism evidence="2 3">
    <name type="scientific">Empedobacter falsenii</name>
    <dbReference type="NCBI Taxonomy" id="343874"/>
    <lineage>
        <taxon>Bacteria</taxon>
        <taxon>Pseudomonadati</taxon>
        <taxon>Bacteroidota</taxon>
        <taxon>Flavobacteriia</taxon>
        <taxon>Flavobacteriales</taxon>
        <taxon>Weeksellaceae</taxon>
        <taxon>Empedobacter</taxon>
    </lineage>
</organism>
<reference evidence="2 3" key="1">
    <citation type="submission" date="2018-06" db="EMBL/GenBank/DDBJ databases">
        <authorList>
            <consortium name="Pathogen Informatics"/>
            <person name="Doyle S."/>
        </authorList>
    </citation>
    <scope>NUCLEOTIDE SEQUENCE [LARGE SCALE GENOMIC DNA]</scope>
    <source>
        <strain evidence="2 3">NCTC13456</strain>
    </source>
</reference>